<dbReference type="Proteomes" id="UP000035930">
    <property type="component" value="Chromosome"/>
</dbReference>
<organism evidence="1 2">
    <name type="scientific">Francisella orientalis</name>
    <dbReference type="NCBI Taxonomy" id="299583"/>
    <lineage>
        <taxon>Bacteria</taxon>
        <taxon>Pseudomonadati</taxon>
        <taxon>Pseudomonadota</taxon>
        <taxon>Gammaproteobacteria</taxon>
        <taxon>Thiotrichales</taxon>
        <taxon>Francisellaceae</taxon>
        <taxon>Francisella</taxon>
    </lineage>
</organism>
<reference evidence="1" key="1">
    <citation type="submission" date="2017-08" db="EMBL/GenBank/DDBJ databases">
        <title>Complete Genome Sequence of Francisella noatunensis subsp. orientalis strain FNO190.</title>
        <authorList>
            <person name="Pereira F.L."/>
            <person name="Goncalves L.A."/>
            <person name="Guilherme T.C."/>
            <person name="Soares S.C."/>
            <person name="Dorella F.A."/>
            <person name="Carvalho A.F."/>
            <person name="Leibowitz M.P."/>
            <person name="Leal C.A.G."/>
            <person name="Azevedo V.A.C."/>
            <person name="Figueiredo H.C.P."/>
        </authorList>
    </citation>
    <scope>NUCLEOTIDE SEQUENCE</scope>
    <source>
        <strain evidence="1">FNO190</strain>
    </source>
</reference>
<name>A0ABN4H4Q5_9GAMM</name>
<dbReference type="EMBL" id="CP011923">
    <property type="protein sequence ID" value="AKN88892.1"/>
    <property type="molecule type" value="Genomic_DNA"/>
</dbReference>
<accession>A0ABN4H4Q5</accession>
<evidence type="ECO:0000313" key="2">
    <source>
        <dbReference type="Proteomes" id="UP000035930"/>
    </source>
</evidence>
<evidence type="ECO:0000313" key="1">
    <source>
        <dbReference type="EMBL" id="AKN88892.1"/>
    </source>
</evidence>
<protein>
    <submittedName>
        <fullName evidence="1">Uncharacterized protein</fullName>
    </submittedName>
</protein>
<gene>
    <name evidence="1" type="ORF">FNO190_1223</name>
</gene>
<proteinExistence type="predicted"/>
<keyword evidence="2" id="KW-1185">Reference proteome</keyword>
<sequence>MFLQNQNIVKSLILGYKNLINIAVLCMVNNDWEKNISLF</sequence>